<evidence type="ECO:0000313" key="3">
    <source>
        <dbReference type="Proteomes" id="UP000765509"/>
    </source>
</evidence>
<reference evidence="2" key="1">
    <citation type="submission" date="2021-03" db="EMBL/GenBank/DDBJ databases">
        <title>Draft genome sequence of rust myrtle Austropuccinia psidii MF-1, a brazilian biotype.</title>
        <authorList>
            <person name="Quecine M.C."/>
            <person name="Pachon D.M.R."/>
            <person name="Bonatelli M.L."/>
            <person name="Correr F.H."/>
            <person name="Franceschini L.M."/>
            <person name="Leite T.F."/>
            <person name="Margarido G.R.A."/>
            <person name="Almeida C.A."/>
            <person name="Ferrarezi J.A."/>
            <person name="Labate C.A."/>
        </authorList>
    </citation>
    <scope>NUCLEOTIDE SEQUENCE</scope>
    <source>
        <strain evidence="2">MF-1</strain>
    </source>
</reference>
<keyword evidence="3" id="KW-1185">Reference proteome</keyword>
<name>A0A9Q3HD47_9BASI</name>
<dbReference type="EMBL" id="AVOT02016094">
    <property type="protein sequence ID" value="MBW0500993.1"/>
    <property type="molecule type" value="Genomic_DNA"/>
</dbReference>
<protein>
    <submittedName>
        <fullName evidence="2">Uncharacterized protein</fullName>
    </submittedName>
</protein>
<dbReference type="Proteomes" id="UP000765509">
    <property type="component" value="Unassembled WGS sequence"/>
</dbReference>
<evidence type="ECO:0000313" key="2">
    <source>
        <dbReference type="EMBL" id="MBW0500993.1"/>
    </source>
</evidence>
<feature type="compositionally biased region" description="Polar residues" evidence="1">
    <location>
        <begin position="40"/>
        <end position="60"/>
    </location>
</feature>
<feature type="compositionally biased region" description="Low complexity" evidence="1">
    <location>
        <begin position="20"/>
        <end position="33"/>
    </location>
</feature>
<accession>A0A9Q3HD47</accession>
<dbReference type="AlphaFoldDB" id="A0A9Q3HD47"/>
<evidence type="ECO:0000256" key="1">
    <source>
        <dbReference type="SAM" id="MobiDB-lite"/>
    </source>
</evidence>
<comment type="caution">
    <text evidence="2">The sequence shown here is derived from an EMBL/GenBank/DDBJ whole genome shotgun (WGS) entry which is preliminary data.</text>
</comment>
<gene>
    <name evidence="2" type="ORF">O181_040708</name>
</gene>
<organism evidence="2 3">
    <name type="scientific">Austropuccinia psidii MF-1</name>
    <dbReference type="NCBI Taxonomy" id="1389203"/>
    <lineage>
        <taxon>Eukaryota</taxon>
        <taxon>Fungi</taxon>
        <taxon>Dikarya</taxon>
        <taxon>Basidiomycota</taxon>
        <taxon>Pucciniomycotina</taxon>
        <taxon>Pucciniomycetes</taxon>
        <taxon>Pucciniales</taxon>
        <taxon>Sphaerophragmiaceae</taxon>
        <taxon>Austropuccinia</taxon>
    </lineage>
</organism>
<sequence>MLLAAKWRENNPPPPKKVPKTAPVASSSNSNMKKAAKSSDQGQMQSTSHKTLQPQLQNPKDSGECHGKCIADGQNNDGISEKGGSQIKISEMISDILDGIPNLYIAIKNVKSHLSDKN</sequence>
<proteinExistence type="predicted"/>
<feature type="region of interest" description="Disordered" evidence="1">
    <location>
        <begin position="1"/>
        <end position="83"/>
    </location>
</feature>